<accession>A0A2A4GDV1</accession>
<keyword evidence="3" id="KW-1185">Reference proteome</keyword>
<sequence length="326" mass="37002">MLSLFQNVPMRKMNLNLGWLVVIIPLGLLIFVVFPEIQDKYEDYASRKATHEAKVVVLDSLLNLAQPSTRDLNEIRKLETQVRVHGIVLTKERFLGLKLGGMFVVFIFMFGGMFLSGIWLNRKKNAAQNRQITFHYEDPSSDAIGQAISWVAISSGGSNFLSERLKKTSRGFTIVSSSKMKFMAWGFFLVGLNWFVWGLVEWMQTKGDIGFMDIGKLFFTSGGPFMLVGLFLVLATGAKAYFYIRKRIMVVDAKKRSFQEAYALQVLQKFVAGNSSGGYYCYELNLVTDTGERINLLNHGDKDYLLSDMVMISRFLKVPVWNRGVV</sequence>
<evidence type="ECO:0000313" key="2">
    <source>
        <dbReference type="EMBL" id="PCE66150.1"/>
    </source>
</evidence>
<evidence type="ECO:0000313" key="3">
    <source>
        <dbReference type="Proteomes" id="UP000219559"/>
    </source>
</evidence>
<keyword evidence="1" id="KW-0472">Membrane</keyword>
<protein>
    <submittedName>
        <fullName evidence="2">Uncharacterized protein</fullName>
    </submittedName>
</protein>
<dbReference type="Proteomes" id="UP000219559">
    <property type="component" value="Unassembled WGS sequence"/>
</dbReference>
<name>A0A2A4GDV1_9FLAO</name>
<keyword evidence="1" id="KW-0812">Transmembrane</keyword>
<dbReference type="AlphaFoldDB" id="A0A2A4GDV1"/>
<feature type="transmembrane region" description="Helical" evidence="1">
    <location>
        <begin position="17"/>
        <end position="37"/>
    </location>
</feature>
<reference evidence="2 3" key="1">
    <citation type="submission" date="2017-04" db="EMBL/GenBank/DDBJ databases">
        <title>A new member of the family Flavobacteriaceae isolated from ascidians.</title>
        <authorList>
            <person name="Chen L."/>
        </authorList>
    </citation>
    <scope>NUCLEOTIDE SEQUENCE [LARGE SCALE GENOMIC DNA]</scope>
    <source>
        <strain evidence="2 3">HQA918</strain>
    </source>
</reference>
<proteinExistence type="predicted"/>
<feature type="transmembrane region" description="Helical" evidence="1">
    <location>
        <begin position="223"/>
        <end position="244"/>
    </location>
</feature>
<gene>
    <name evidence="2" type="ORF">B7P33_02295</name>
</gene>
<keyword evidence="1" id="KW-1133">Transmembrane helix</keyword>
<evidence type="ECO:0000256" key="1">
    <source>
        <dbReference type="SAM" id="Phobius"/>
    </source>
</evidence>
<organism evidence="2 3">
    <name type="scientific">Sediminicola luteus</name>
    <dbReference type="NCBI Taxonomy" id="319238"/>
    <lineage>
        <taxon>Bacteria</taxon>
        <taxon>Pseudomonadati</taxon>
        <taxon>Bacteroidota</taxon>
        <taxon>Flavobacteriia</taxon>
        <taxon>Flavobacteriales</taxon>
        <taxon>Flavobacteriaceae</taxon>
        <taxon>Sediminicola</taxon>
    </lineage>
</organism>
<comment type="caution">
    <text evidence="2">The sequence shown here is derived from an EMBL/GenBank/DDBJ whole genome shotgun (WGS) entry which is preliminary data.</text>
</comment>
<feature type="transmembrane region" description="Helical" evidence="1">
    <location>
        <begin position="182"/>
        <end position="203"/>
    </location>
</feature>
<dbReference type="EMBL" id="NBWU01000001">
    <property type="protein sequence ID" value="PCE66150.1"/>
    <property type="molecule type" value="Genomic_DNA"/>
</dbReference>
<feature type="transmembrane region" description="Helical" evidence="1">
    <location>
        <begin position="99"/>
        <end position="120"/>
    </location>
</feature>